<evidence type="ECO:0000313" key="2">
    <source>
        <dbReference type="Proteomes" id="UP000326570"/>
    </source>
</evidence>
<accession>A0A5N1J4G0</accession>
<dbReference type="Proteomes" id="UP000326570">
    <property type="component" value="Unassembled WGS sequence"/>
</dbReference>
<evidence type="ECO:0000313" key="1">
    <source>
        <dbReference type="EMBL" id="KAA9345796.1"/>
    </source>
</evidence>
<gene>
    <name evidence="1" type="ORF">F0P94_01545</name>
</gene>
<sequence>MKFKGFFILSLVLLVNCSKKDSGSDLINLKEKALNSRRKITQAWQNDSIGCAGIRGEILENESFPFDSIIGLRTNQISMNFGKPNFMDNKRNRMFYFIDCKYAPPYFNLADNEGKLTKRIINTEAQVFYLEFDTDSIIIDKGGMVP</sequence>
<reference evidence="1 2" key="1">
    <citation type="submission" date="2019-09" db="EMBL/GenBank/DDBJ databases">
        <title>Genome sequence of Adhaeribacter sp. M2.</title>
        <authorList>
            <person name="Srinivasan S."/>
        </authorList>
    </citation>
    <scope>NUCLEOTIDE SEQUENCE [LARGE SCALE GENOMIC DNA]</scope>
    <source>
        <strain evidence="1 2">M2</strain>
    </source>
</reference>
<comment type="caution">
    <text evidence="1">The sequence shown here is derived from an EMBL/GenBank/DDBJ whole genome shotgun (WGS) entry which is preliminary data.</text>
</comment>
<dbReference type="RefSeq" id="WP_150901939.1">
    <property type="nucleotide sequence ID" value="NZ_VTWT01000001.1"/>
</dbReference>
<dbReference type="EMBL" id="VTWT01000001">
    <property type="protein sequence ID" value="KAA9345796.1"/>
    <property type="molecule type" value="Genomic_DNA"/>
</dbReference>
<proteinExistence type="predicted"/>
<name>A0A5N1J4G0_9BACT</name>
<protein>
    <submittedName>
        <fullName evidence="1">Uncharacterized protein</fullName>
    </submittedName>
</protein>
<dbReference type="AlphaFoldDB" id="A0A5N1J4G0"/>
<keyword evidence="2" id="KW-1185">Reference proteome</keyword>
<organism evidence="1 2">
    <name type="scientific">Adhaeribacter soli</name>
    <dbReference type="NCBI Taxonomy" id="2607655"/>
    <lineage>
        <taxon>Bacteria</taxon>
        <taxon>Pseudomonadati</taxon>
        <taxon>Bacteroidota</taxon>
        <taxon>Cytophagia</taxon>
        <taxon>Cytophagales</taxon>
        <taxon>Hymenobacteraceae</taxon>
        <taxon>Adhaeribacter</taxon>
    </lineage>
</organism>